<accession>A0ABT4DMS3</accession>
<dbReference type="PANTHER" id="PTHR43460:SF1">
    <property type="entry name" value="METHYLTRANSFERASE TYPE 11 DOMAIN-CONTAINING PROTEIN"/>
    <property type="match status" value="1"/>
</dbReference>
<dbReference type="GO" id="GO:0032259">
    <property type="term" value="P:methylation"/>
    <property type="evidence" value="ECO:0007669"/>
    <property type="project" value="UniProtKB-KW"/>
</dbReference>
<proteinExistence type="predicted"/>
<dbReference type="CDD" id="cd02440">
    <property type="entry name" value="AdoMet_MTases"/>
    <property type="match status" value="1"/>
</dbReference>
<comment type="caution">
    <text evidence="2">The sequence shown here is derived from an EMBL/GenBank/DDBJ whole genome shotgun (WGS) entry which is preliminary data.</text>
</comment>
<keyword evidence="2" id="KW-0808">Transferase</keyword>
<keyword evidence="2" id="KW-0489">Methyltransferase</keyword>
<feature type="domain" description="Methyltransferase type 11" evidence="1">
    <location>
        <begin position="68"/>
        <end position="154"/>
    </location>
</feature>
<evidence type="ECO:0000259" key="1">
    <source>
        <dbReference type="Pfam" id="PF08241"/>
    </source>
</evidence>
<reference evidence="2 3" key="1">
    <citation type="submission" date="2022-05" db="EMBL/GenBank/DDBJ databases">
        <title>Genome Sequencing of Bee-Associated Microbes.</title>
        <authorList>
            <person name="Dunlap C."/>
        </authorList>
    </citation>
    <scope>NUCLEOTIDE SEQUENCE [LARGE SCALE GENOMIC DNA]</scope>
    <source>
        <strain evidence="2 3">NRRL NRS-1438</strain>
    </source>
</reference>
<name>A0ABT4DMS3_9BACL</name>
<keyword evidence="3" id="KW-1185">Reference proteome</keyword>
<sequence>MGYPAASRDVVQWLNEPSFEHILEDEEQTFSGWDFSCLTQKGRMQECPVRWNYAGMAERLMRRSQAMLDMGTGGGEFLASMQPLPVYTCATEGYPPNVAVAKRRLEPLGVQVLPYDDDERLPFADAQFDLVVNRHESFSARELWRILKPGGIFLTQQVGGDNDKEMNEAMRVPPFEYADWNCAAAAGQLEETGFAVLKQDEERTFTRFFDVGAIVFYLKAIPWQIPDFSVTAYREPLEQLHKRVTRQGYFDATCHRFYIVASKEAPLHAT</sequence>
<dbReference type="SUPFAM" id="SSF53335">
    <property type="entry name" value="S-adenosyl-L-methionine-dependent methyltransferases"/>
    <property type="match status" value="1"/>
</dbReference>
<dbReference type="InterPro" id="IPR029063">
    <property type="entry name" value="SAM-dependent_MTases_sf"/>
</dbReference>
<dbReference type="GO" id="GO:0008168">
    <property type="term" value="F:methyltransferase activity"/>
    <property type="evidence" value="ECO:0007669"/>
    <property type="project" value="UniProtKB-KW"/>
</dbReference>
<dbReference type="EMBL" id="JAMDLW010000002">
    <property type="protein sequence ID" value="MCY9518662.1"/>
    <property type="molecule type" value="Genomic_DNA"/>
</dbReference>
<dbReference type="Pfam" id="PF08241">
    <property type="entry name" value="Methyltransf_11"/>
    <property type="match status" value="1"/>
</dbReference>
<evidence type="ECO:0000313" key="2">
    <source>
        <dbReference type="EMBL" id="MCY9518662.1"/>
    </source>
</evidence>
<gene>
    <name evidence="2" type="ORF">M5X09_03095</name>
</gene>
<dbReference type="Proteomes" id="UP001207626">
    <property type="component" value="Unassembled WGS sequence"/>
</dbReference>
<dbReference type="RefSeq" id="WP_087433617.1">
    <property type="nucleotide sequence ID" value="NZ_JAMDLV010000020.1"/>
</dbReference>
<dbReference type="PANTHER" id="PTHR43460">
    <property type="entry name" value="METHYLTRANSFERASE"/>
    <property type="match status" value="1"/>
</dbReference>
<protein>
    <submittedName>
        <fullName evidence="2">Class I SAM-dependent methyltransferase</fullName>
    </submittedName>
</protein>
<organism evidence="2 3">
    <name type="scientific">Paenibacillus apiarius</name>
    <dbReference type="NCBI Taxonomy" id="46240"/>
    <lineage>
        <taxon>Bacteria</taxon>
        <taxon>Bacillati</taxon>
        <taxon>Bacillota</taxon>
        <taxon>Bacilli</taxon>
        <taxon>Bacillales</taxon>
        <taxon>Paenibacillaceae</taxon>
        <taxon>Paenibacillus</taxon>
    </lineage>
</organism>
<dbReference type="InterPro" id="IPR013216">
    <property type="entry name" value="Methyltransf_11"/>
</dbReference>
<dbReference type="Gene3D" id="3.40.50.150">
    <property type="entry name" value="Vaccinia Virus protein VP39"/>
    <property type="match status" value="1"/>
</dbReference>
<evidence type="ECO:0000313" key="3">
    <source>
        <dbReference type="Proteomes" id="UP001207626"/>
    </source>
</evidence>
<dbReference type="InterPro" id="IPR052939">
    <property type="entry name" value="23S_rRNA_MeTrnsfrase_RlmA"/>
</dbReference>